<feature type="binding site" evidence="1">
    <location>
        <position position="24"/>
    </location>
    <ligand>
        <name>Zn(2+)</name>
        <dbReference type="ChEBI" id="CHEBI:29105"/>
    </ligand>
</feature>
<feature type="binding site" evidence="1">
    <location>
        <position position="21"/>
    </location>
    <ligand>
        <name>Zn(2+)</name>
        <dbReference type="ChEBI" id="CHEBI:29105"/>
    </ligand>
</feature>
<feature type="domain" description="Methyltransferase" evidence="3">
    <location>
        <begin position="100"/>
        <end position="181"/>
    </location>
</feature>
<proteinExistence type="predicted"/>
<dbReference type="InterPro" id="IPR041698">
    <property type="entry name" value="Methyltransf_25"/>
</dbReference>
<evidence type="ECO:0000259" key="3">
    <source>
        <dbReference type="Pfam" id="PF13649"/>
    </source>
</evidence>
<gene>
    <name evidence="5" type="ORF">BCAMP_01405</name>
</gene>
<dbReference type="STRING" id="1265861.BCAMP_01405"/>
<dbReference type="InterPro" id="IPR016718">
    <property type="entry name" value="rRNA_m1G-MeTrfase_A_prd"/>
</dbReference>
<dbReference type="SUPFAM" id="SSF53335">
    <property type="entry name" value="S-adenosyl-L-methionine-dependent methyltransferases"/>
    <property type="match status" value="1"/>
</dbReference>
<dbReference type="GO" id="GO:0032259">
    <property type="term" value="P:methylation"/>
    <property type="evidence" value="ECO:0007669"/>
    <property type="project" value="UniProtKB-KW"/>
</dbReference>
<keyword evidence="1" id="KW-0862">Zinc</keyword>
<dbReference type="Pfam" id="PF21302">
    <property type="entry name" value="Zn_ribbon_RlmA"/>
    <property type="match status" value="1"/>
</dbReference>
<dbReference type="PATRIC" id="fig|1265861.3.peg.272"/>
<feature type="binding site" evidence="2">
    <location>
        <position position="79"/>
    </location>
    <ligand>
        <name>S-adenosyl-L-methionine</name>
        <dbReference type="ChEBI" id="CHEBI:59789"/>
    </ligand>
</feature>
<keyword evidence="2" id="KW-0949">S-adenosyl-L-methionine</keyword>
<evidence type="ECO:0000313" key="5">
    <source>
        <dbReference type="EMBL" id="EUJ42016.1"/>
    </source>
</evidence>
<accession>W7D251</accession>
<reference evidence="5 6" key="1">
    <citation type="submission" date="2012-12" db="EMBL/GenBank/DDBJ databases">
        <title>Novel taxa of Listeriaceae from agricultural environments in the United States.</title>
        <authorList>
            <person name="den Bakker H.C."/>
            <person name="Allred A."/>
            <person name="Warchocki S."/>
            <person name="Wright E.M."/>
            <person name="Burrell A."/>
            <person name="Nightingale K.K."/>
            <person name="Kephart D."/>
            <person name="Wiedmann M."/>
        </authorList>
    </citation>
    <scope>NUCLEOTIDE SEQUENCE [LARGE SCALE GENOMIC DNA]</scope>
    <source>
        <strain evidence="5 6">FSL F6-1037</strain>
    </source>
</reference>
<protein>
    <submittedName>
        <fullName evidence="5">rRNA (Guanine-N(1)-)-methyltransferase</fullName>
    </submittedName>
</protein>
<dbReference type="InterPro" id="IPR029063">
    <property type="entry name" value="SAM-dependent_MTases_sf"/>
</dbReference>
<dbReference type="GO" id="GO:0046872">
    <property type="term" value="F:metal ion binding"/>
    <property type="evidence" value="ECO:0007669"/>
    <property type="project" value="UniProtKB-KW"/>
</dbReference>
<evidence type="ECO:0000256" key="2">
    <source>
        <dbReference type="PIRSR" id="PIRSR018249-2"/>
    </source>
</evidence>
<feature type="binding site" evidence="2">
    <location>
        <begin position="107"/>
        <end position="108"/>
    </location>
    <ligand>
        <name>S-adenosyl-L-methionine</name>
        <dbReference type="ChEBI" id="CHEBI:59789"/>
    </ligand>
</feature>
<keyword evidence="5" id="KW-0489">Methyltransferase</keyword>
<keyword evidence="1" id="KW-0479">Metal-binding</keyword>
<dbReference type="EMBL" id="AODH01000004">
    <property type="protein sequence ID" value="EUJ42016.1"/>
    <property type="molecule type" value="Genomic_DNA"/>
</dbReference>
<dbReference type="RefSeq" id="WP_035313035.1">
    <property type="nucleotide sequence ID" value="NZ_AODH01000004.1"/>
</dbReference>
<evidence type="ECO:0000256" key="1">
    <source>
        <dbReference type="PIRSR" id="PIRSR018249-1"/>
    </source>
</evidence>
<evidence type="ECO:0000313" key="6">
    <source>
        <dbReference type="Proteomes" id="UP000019243"/>
    </source>
</evidence>
<keyword evidence="5" id="KW-0808">Transferase</keyword>
<comment type="caution">
    <text evidence="5">The sequence shown here is derived from an EMBL/GenBank/DDBJ whole genome shotgun (WGS) entry which is preliminary data.</text>
</comment>
<feature type="binding site" evidence="2">
    <location>
        <position position="196"/>
    </location>
    <ligand>
        <name>S-adenosyl-L-methionine</name>
        <dbReference type="ChEBI" id="CHEBI:59789"/>
    </ligand>
</feature>
<feature type="binding site" evidence="1">
    <location>
        <position position="40"/>
    </location>
    <ligand>
        <name>Zn(2+)</name>
        <dbReference type="ChEBI" id="CHEBI:29105"/>
    </ligand>
</feature>
<dbReference type="OrthoDB" id="5522265at2"/>
<dbReference type="Gene3D" id="3.40.50.150">
    <property type="entry name" value="Vaccinia Virus protein VP39"/>
    <property type="match status" value="1"/>
</dbReference>
<name>W7D251_9LIST</name>
<sequence length="285" mass="31994">MLSKKEHSIARLTQHESILNCPICHTSFTITEQLTCTNGHNFDFAKQGYLNLLNQHNATHYDKALFESRRELITESAFFTPLIERLTALITVHTTEPVCIVDGGCGEGSHLAAIVAALKEQVTIAFGTDIAKEGILSAAKHYTDVAWIVADLANMPFADNSVNVLLNILSPANYKEFERMLSHNGLVLKVVPQSRYLQELRHHFYADSVKKTYKNDDTVALFAGQFPQFRRESLTYKVQLSIQQLSQLLHMTPLTWNLGEDDIQAFITKSDGCITADFDILIGHK</sequence>
<evidence type="ECO:0000259" key="4">
    <source>
        <dbReference type="Pfam" id="PF21302"/>
    </source>
</evidence>
<dbReference type="AlphaFoldDB" id="W7D251"/>
<dbReference type="PIRSF" id="PIRSF018249">
    <property type="entry name" value="MyrA_prd"/>
    <property type="match status" value="1"/>
</dbReference>
<feature type="domain" description="23S rRNA (guanine(745)-N(1))-methyltransferase N-terminal" evidence="4">
    <location>
        <begin position="20"/>
        <end position="53"/>
    </location>
</feature>
<dbReference type="Proteomes" id="UP000019243">
    <property type="component" value="Unassembled WGS sequence"/>
</dbReference>
<feature type="binding site" evidence="1">
    <location>
        <position position="36"/>
    </location>
    <ligand>
        <name>Zn(2+)</name>
        <dbReference type="ChEBI" id="CHEBI:29105"/>
    </ligand>
</feature>
<dbReference type="InterPro" id="IPR048647">
    <property type="entry name" value="RlmA_N"/>
</dbReference>
<dbReference type="Pfam" id="PF13649">
    <property type="entry name" value="Methyltransf_25"/>
    <property type="match status" value="1"/>
</dbReference>
<dbReference type="GO" id="GO:0008168">
    <property type="term" value="F:methyltransferase activity"/>
    <property type="evidence" value="ECO:0007669"/>
    <property type="project" value="UniProtKB-KW"/>
</dbReference>
<organism evidence="5 6">
    <name type="scientific">Brochothrix campestris FSL F6-1037</name>
    <dbReference type="NCBI Taxonomy" id="1265861"/>
    <lineage>
        <taxon>Bacteria</taxon>
        <taxon>Bacillati</taxon>
        <taxon>Bacillota</taxon>
        <taxon>Bacilli</taxon>
        <taxon>Bacillales</taxon>
        <taxon>Listeriaceae</taxon>
        <taxon>Brochothrix</taxon>
    </lineage>
</organism>
<keyword evidence="6" id="KW-1185">Reference proteome</keyword>